<dbReference type="AlphaFoldDB" id="A0A1I8AKG5"/>
<proteinExistence type="predicted"/>
<reference evidence="2" key="1">
    <citation type="submission" date="2016-11" db="UniProtKB">
        <authorList>
            <consortium name="WormBaseParasite"/>
        </authorList>
    </citation>
    <scope>IDENTIFICATION</scope>
</reference>
<accession>A0A1I8AKG5</accession>
<protein>
    <submittedName>
        <fullName evidence="2">Secreted protein</fullName>
    </submittedName>
</protein>
<evidence type="ECO:0000313" key="1">
    <source>
        <dbReference type="Proteomes" id="UP000095287"/>
    </source>
</evidence>
<sequence length="105" mass="11877">MLYDPFKCSFILLYHYKTFLRKIIAIVFEVGSSTPRTSCSDGEEKQADEEGLYHGTTVLMVLLACPLCWSQQKSTFVGVVADKSVALQLTYSWTWDWDPSPTVEG</sequence>
<evidence type="ECO:0000313" key="2">
    <source>
        <dbReference type="WBParaSite" id="L893_g6704.t1"/>
    </source>
</evidence>
<name>A0A1I8AKG5_9BILA</name>
<keyword evidence="1" id="KW-1185">Reference proteome</keyword>
<dbReference type="WBParaSite" id="L893_g6704.t1">
    <property type="protein sequence ID" value="L893_g6704.t1"/>
    <property type="gene ID" value="L893_g6704"/>
</dbReference>
<dbReference type="Proteomes" id="UP000095287">
    <property type="component" value="Unplaced"/>
</dbReference>
<organism evidence="1 2">
    <name type="scientific">Steinernema glaseri</name>
    <dbReference type="NCBI Taxonomy" id="37863"/>
    <lineage>
        <taxon>Eukaryota</taxon>
        <taxon>Metazoa</taxon>
        <taxon>Ecdysozoa</taxon>
        <taxon>Nematoda</taxon>
        <taxon>Chromadorea</taxon>
        <taxon>Rhabditida</taxon>
        <taxon>Tylenchina</taxon>
        <taxon>Panagrolaimomorpha</taxon>
        <taxon>Strongyloidoidea</taxon>
        <taxon>Steinernematidae</taxon>
        <taxon>Steinernema</taxon>
    </lineage>
</organism>